<keyword evidence="1" id="KW-0677">Repeat</keyword>
<gene>
    <name evidence="6" type="ORF">CROQUDRAFT_663552</name>
</gene>
<proteinExistence type="predicted"/>
<feature type="region of interest" description="Disordered" evidence="4">
    <location>
        <begin position="264"/>
        <end position="345"/>
    </location>
</feature>
<evidence type="ECO:0000313" key="7">
    <source>
        <dbReference type="Proteomes" id="UP000886653"/>
    </source>
</evidence>
<name>A0A9P6T7K6_9BASI</name>
<dbReference type="OrthoDB" id="6730379at2759"/>
<dbReference type="CDD" id="cd00590">
    <property type="entry name" value="RRM_SF"/>
    <property type="match status" value="1"/>
</dbReference>
<evidence type="ECO:0000313" key="6">
    <source>
        <dbReference type="EMBL" id="KAG0141655.1"/>
    </source>
</evidence>
<feature type="compositionally biased region" description="Gly residues" evidence="4">
    <location>
        <begin position="268"/>
        <end position="281"/>
    </location>
</feature>
<dbReference type="EMBL" id="MU167377">
    <property type="protein sequence ID" value="KAG0141655.1"/>
    <property type="molecule type" value="Genomic_DNA"/>
</dbReference>
<accession>A0A9P6T7K6</accession>
<reference evidence="6" key="1">
    <citation type="submission" date="2013-11" db="EMBL/GenBank/DDBJ databases">
        <title>Genome sequence of the fusiform rust pathogen reveals effectors for host alternation and coevolution with pine.</title>
        <authorList>
            <consortium name="DOE Joint Genome Institute"/>
            <person name="Smith K."/>
            <person name="Pendleton A."/>
            <person name="Kubisiak T."/>
            <person name="Anderson C."/>
            <person name="Salamov A."/>
            <person name="Aerts A."/>
            <person name="Riley R."/>
            <person name="Clum A."/>
            <person name="Lindquist E."/>
            <person name="Ence D."/>
            <person name="Campbell M."/>
            <person name="Kronenberg Z."/>
            <person name="Feau N."/>
            <person name="Dhillon B."/>
            <person name="Hamelin R."/>
            <person name="Burleigh J."/>
            <person name="Smith J."/>
            <person name="Yandell M."/>
            <person name="Nelson C."/>
            <person name="Grigoriev I."/>
            <person name="Davis J."/>
        </authorList>
    </citation>
    <scope>NUCLEOTIDE SEQUENCE</scope>
    <source>
        <strain evidence="6">G11</strain>
    </source>
</reference>
<dbReference type="GO" id="GO:0003723">
    <property type="term" value="F:RNA binding"/>
    <property type="evidence" value="ECO:0007669"/>
    <property type="project" value="UniProtKB-UniRule"/>
</dbReference>
<dbReference type="InterPro" id="IPR000504">
    <property type="entry name" value="RRM_dom"/>
</dbReference>
<evidence type="ECO:0000256" key="3">
    <source>
        <dbReference type="PROSITE-ProRule" id="PRU00176"/>
    </source>
</evidence>
<protein>
    <recommendedName>
        <fullName evidence="5">RRM domain-containing protein</fullName>
    </recommendedName>
</protein>
<dbReference type="PANTHER" id="PTHR23236:SF119">
    <property type="entry name" value="NUCLEAR RNA-BINDING PROTEIN SART-3"/>
    <property type="match status" value="1"/>
</dbReference>
<feature type="domain" description="RRM" evidence="5">
    <location>
        <begin position="85"/>
        <end position="162"/>
    </location>
</feature>
<organism evidence="6 7">
    <name type="scientific">Cronartium quercuum f. sp. fusiforme G11</name>
    <dbReference type="NCBI Taxonomy" id="708437"/>
    <lineage>
        <taxon>Eukaryota</taxon>
        <taxon>Fungi</taxon>
        <taxon>Dikarya</taxon>
        <taxon>Basidiomycota</taxon>
        <taxon>Pucciniomycotina</taxon>
        <taxon>Pucciniomycetes</taxon>
        <taxon>Pucciniales</taxon>
        <taxon>Coleosporiaceae</taxon>
        <taxon>Cronartium</taxon>
    </lineage>
</organism>
<feature type="compositionally biased region" description="Gly residues" evidence="4">
    <location>
        <begin position="323"/>
        <end position="336"/>
    </location>
</feature>
<dbReference type="PROSITE" id="PS50102">
    <property type="entry name" value="RRM"/>
    <property type="match status" value="1"/>
</dbReference>
<evidence type="ECO:0000256" key="4">
    <source>
        <dbReference type="SAM" id="MobiDB-lite"/>
    </source>
</evidence>
<dbReference type="InterPro" id="IPR035979">
    <property type="entry name" value="RBD_domain_sf"/>
</dbReference>
<keyword evidence="7" id="KW-1185">Reference proteome</keyword>
<feature type="compositionally biased region" description="Gly residues" evidence="4">
    <location>
        <begin position="289"/>
        <end position="314"/>
    </location>
</feature>
<comment type="caution">
    <text evidence="6">The sequence shown here is derived from an EMBL/GenBank/DDBJ whole genome shotgun (WGS) entry which is preliminary data.</text>
</comment>
<dbReference type="Gene3D" id="3.30.70.330">
    <property type="match status" value="1"/>
</dbReference>
<keyword evidence="2 3" id="KW-0694">RNA-binding</keyword>
<dbReference type="PANTHER" id="PTHR23236">
    <property type="entry name" value="EUKARYOTIC TRANSLATION INITIATION FACTOR 4B/4H"/>
    <property type="match status" value="1"/>
</dbReference>
<dbReference type="Pfam" id="PF00076">
    <property type="entry name" value="RRM_1"/>
    <property type="match status" value="1"/>
</dbReference>
<dbReference type="AlphaFoldDB" id="A0A9P6T7K6"/>
<evidence type="ECO:0000256" key="1">
    <source>
        <dbReference type="ARBA" id="ARBA00022737"/>
    </source>
</evidence>
<dbReference type="InterPro" id="IPR012677">
    <property type="entry name" value="Nucleotide-bd_a/b_plait_sf"/>
</dbReference>
<dbReference type="SMART" id="SM00360">
    <property type="entry name" value="RRM"/>
    <property type="match status" value="2"/>
</dbReference>
<sequence length="345" mass="35961">MIPKQLVRSSLRAIKASAHSSPPSYLAARLPAFSTLRSAQSTQFDATPIRWISSSPLRAEEVPASSQPIESTPTSGTQPAIEELFAVYLSNLSFSVSEELLTEFISQYAPVKKVDVVRATDGTARGFAFAKFSTQAEAEAAVSAINGLDFLGRQVVAAISIRRPVISPATNQLFMSGFPTDGEADEGALRLALQEALNMQPKVIRFHKFPGGFLKGTGHIEFEDEASVETALVKLQELGPNKPVLVNGYPLTLVKARPLLQSRNRARGGFGGGRGGYGGPGPYGPPGGPTGYGSQGGYGGPGGYGGAPQYGGGYNASYPGTPAPGGYGGSSYGRGGNSSSNPPPY</sequence>
<dbReference type="Proteomes" id="UP000886653">
    <property type="component" value="Unassembled WGS sequence"/>
</dbReference>
<evidence type="ECO:0000256" key="2">
    <source>
        <dbReference type="ARBA" id="ARBA00022884"/>
    </source>
</evidence>
<dbReference type="SUPFAM" id="SSF54928">
    <property type="entry name" value="RNA-binding domain, RBD"/>
    <property type="match status" value="1"/>
</dbReference>
<evidence type="ECO:0000259" key="5">
    <source>
        <dbReference type="PROSITE" id="PS50102"/>
    </source>
</evidence>